<sequence length="397" mass="45443">MIHSIRLDNLLSFASGNPTLPLQKLNVFIGTNGAGKSNLIEALDLVRATPRSPSNNDFQRVISRGGTIMEWIWKGSPDTPATIELIMDNPYNSHTNEKQPIRHLFSFKGEQQRVIFVDEIIENESPYHSNNEPYFYYRSYNGKPVINSAIAGERKLQRDSINEELSILAQRRDPEQYPEITKLAEIYEEFRLYREWTFGRNTIFRNPQRSDLRNDRLEEDFSNKGLFLNRLKTHKPKAKTAILEGLKDLYQGIDDFNISIEGGTVQVFFTEGEFSIPATRLSDGTLRYLCLLALLCDPEPPPLLCIEEPELGLHPDIIPKLADLLIDASQRTQIIVTTHSDILIDALTEIPESVVVCEKNEGKTTMQRLNSNDLAEWLKHYRLGQLWTRGDIGGTRW</sequence>
<evidence type="ECO:0000259" key="1">
    <source>
        <dbReference type="Pfam" id="PF13304"/>
    </source>
</evidence>
<dbReference type="Pfam" id="PF13304">
    <property type="entry name" value="AAA_21"/>
    <property type="match status" value="1"/>
</dbReference>
<dbReference type="STRING" id="340177.Cag_0588"/>
<dbReference type="HOGENOM" id="CLU_035814_1_1_10"/>
<proteinExistence type="predicted"/>
<dbReference type="GO" id="GO:0005524">
    <property type="term" value="F:ATP binding"/>
    <property type="evidence" value="ECO:0007669"/>
    <property type="project" value="InterPro"/>
</dbReference>
<organism evidence="2">
    <name type="scientific">Chlorobium chlorochromatii (strain CaD3)</name>
    <dbReference type="NCBI Taxonomy" id="340177"/>
    <lineage>
        <taxon>Bacteria</taxon>
        <taxon>Pseudomonadati</taxon>
        <taxon>Chlorobiota</taxon>
        <taxon>Chlorobiia</taxon>
        <taxon>Chlorobiales</taxon>
        <taxon>Chlorobiaceae</taxon>
        <taxon>Chlorobium/Pelodictyon group</taxon>
        <taxon>Chlorobium</taxon>
    </lineage>
</organism>
<accession>Q3AT14</accession>
<dbReference type="InterPro" id="IPR003959">
    <property type="entry name" value="ATPase_AAA_core"/>
</dbReference>
<name>Q3AT14_CHLCH</name>
<dbReference type="GO" id="GO:0000731">
    <property type="term" value="P:DNA synthesis involved in DNA repair"/>
    <property type="evidence" value="ECO:0007669"/>
    <property type="project" value="TreeGrafter"/>
</dbReference>
<gene>
    <name evidence="2" type="ordered locus">Cag_0588</name>
</gene>
<dbReference type="GO" id="GO:0006302">
    <property type="term" value="P:double-strand break repair"/>
    <property type="evidence" value="ECO:0007669"/>
    <property type="project" value="TreeGrafter"/>
</dbReference>
<dbReference type="GO" id="GO:0016887">
    <property type="term" value="F:ATP hydrolysis activity"/>
    <property type="evidence" value="ECO:0007669"/>
    <property type="project" value="InterPro"/>
</dbReference>
<dbReference type="Gene3D" id="3.40.50.300">
    <property type="entry name" value="P-loop containing nucleotide triphosphate hydrolases"/>
    <property type="match status" value="1"/>
</dbReference>
<feature type="domain" description="ATPase AAA-type core" evidence="1">
    <location>
        <begin position="25"/>
        <end position="345"/>
    </location>
</feature>
<dbReference type="OrthoDB" id="747555at2"/>
<dbReference type="AlphaFoldDB" id="Q3AT14"/>
<dbReference type="PIRSF" id="PIRSF029347">
    <property type="entry name" value="RecF"/>
    <property type="match status" value="1"/>
</dbReference>
<reference evidence="2" key="1">
    <citation type="submission" date="2005-08" db="EMBL/GenBank/DDBJ databases">
        <title>Complete sequence of Chlorobium chlorochromatii CaD3.</title>
        <authorList>
            <person name="Copeland A."/>
            <person name="Lucas S."/>
            <person name="Lapidus A."/>
            <person name="Barry K."/>
            <person name="Detter J.C."/>
            <person name="Glavina T."/>
            <person name="Hammon N."/>
            <person name="Israni S."/>
            <person name="Pitluck S."/>
            <person name="Bryant D."/>
            <person name="Schmutz J."/>
            <person name="Larimer F."/>
            <person name="Land M."/>
            <person name="Kyrpides N."/>
            <person name="Ivanova N."/>
            <person name="Richardson P."/>
        </authorList>
    </citation>
    <scope>NUCLEOTIDE SEQUENCE [LARGE SCALE GENOMIC DNA]</scope>
    <source>
        <strain evidence="2">CaD3</strain>
    </source>
</reference>
<dbReference type="PANTHER" id="PTHR32182">
    <property type="entry name" value="DNA REPLICATION AND REPAIR PROTEIN RECF"/>
    <property type="match status" value="1"/>
</dbReference>
<dbReference type="SUPFAM" id="SSF52540">
    <property type="entry name" value="P-loop containing nucleoside triphosphate hydrolases"/>
    <property type="match status" value="1"/>
</dbReference>
<dbReference type="EMBL" id="CP000108">
    <property type="protein sequence ID" value="ABB27861.1"/>
    <property type="molecule type" value="Genomic_DNA"/>
</dbReference>
<dbReference type="InterPro" id="IPR027417">
    <property type="entry name" value="P-loop_NTPase"/>
</dbReference>
<dbReference type="eggNOG" id="COG4637">
    <property type="taxonomic scope" value="Bacteria"/>
</dbReference>
<dbReference type="PANTHER" id="PTHR32182:SF25">
    <property type="entry name" value="SLR1056 PROTEIN"/>
    <property type="match status" value="1"/>
</dbReference>
<protein>
    <recommendedName>
        <fullName evidence="1">ATPase AAA-type core domain-containing protein</fullName>
    </recommendedName>
</protein>
<dbReference type="KEGG" id="cch:Cag_0588"/>
<evidence type="ECO:0000313" key="2">
    <source>
        <dbReference type="EMBL" id="ABB27861.1"/>
    </source>
</evidence>
<dbReference type="InterPro" id="IPR014555">
    <property type="entry name" value="RecF-like"/>
</dbReference>